<name>A0A645IFH4_9ZZZZ</name>
<comment type="caution">
    <text evidence="1">The sequence shown here is derived from an EMBL/GenBank/DDBJ whole genome shotgun (WGS) entry which is preliminary data.</text>
</comment>
<sequence>MILAARAVAEQLQIVRRYAKPRIARDLVFKVAYRAFVKRCFRPAFEAGQVMPVMHGGLIFGHAVHIDAPYKPFLRHHVQIAVYGAFSKRGQAAAQRVVYLLRAHGRFAFGYRRDDLLTLPRVLWLRHIPHLRTASL</sequence>
<gene>
    <name evidence="1" type="ORF">SDC9_197318</name>
</gene>
<proteinExistence type="predicted"/>
<reference evidence="1" key="1">
    <citation type="submission" date="2019-08" db="EMBL/GenBank/DDBJ databases">
        <authorList>
            <person name="Kucharzyk K."/>
            <person name="Murdoch R.W."/>
            <person name="Higgins S."/>
            <person name="Loffler F."/>
        </authorList>
    </citation>
    <scope>NUCLEOTIDE SEQUENCE</scope>
</reference>
<dbReference type="AlphaFoldDB" id="A0A645IFH4"/>
<accession>A0A645IFH4</accession>
<dbReference type="EMBL" id="VSSQ01113179">
    <property type="protein sequence ID" value="MPN49696.1"/>
    <property type="molecule type" value="Genomic_DNA"/>
</dbReference>
<protein>
    <submittedName>
        <fullName evidence="1">Uncharacterized protein</fullName>
    </submittedName>
</protein>
<organism evidence="1">
    <name type="scientific">bioreactor metagenome</name>
    <dbReference type="NCBI Taxonomy" id="1076179"/>
    <lineage>
        <taxon>unclassified sequences</taxon>
        <taxon>metagenomes</taxon>
        <taxon>ecological metagenomes</taxon>
    </lineage>
</organism>
<evidence type="ECO:0000313" key="1">
    <source>
        <dbReference type="EMBL" id="MPN49696.1"/>
    </source>
</evidence>